<dbReference type="OrthoDB" id="9807329at2"/>
<evidence type="ECO:0000259" key="3">
    <source>
        <dbReference type="Pfam" id="PF02016"/>
    </source>
</evidence>
<gene>
    <name evidence="5" type="ORF">FPZ49_00490</name>
</gene>
<dbReference type="Proteomes" id="UP000317036">
    <property type="component" value="Unassembled WGS sequence"/>
</dbReference>
<name>A0A559KI42_9BACL</name>
<dbReference type="EMBL" id="VNJI01000001">
    <property type="protein sequence ID" value="TVY11807.1"/>
    <property type="molecule type" value="Genomic_DNA"/>
</dbReference>
<dbReference type="Gene3D" id="3.50.30.60">
    <property type="entry name" value="LD-carboxypeptidase A C-terminal domain-like"/>
    <property type="match status" value="1"/>
</dbReference>
<dbReference type="SUPFAM" id="SSF141986">
    <property type="entry name" value="LD-carboxypeptidase A C-terminal domain-like"/>
    <property type="match status" value="1"/>
</dbReference>
<comment type="caution">
    <text evidence="5">The sequence shown here is derived from an EMBL/GenBank/DDBJ whole genome shotgun (WGS) entry which is preliminary data.</text>
</comment>
<dbReference type="PIRSF" id="PIRSF028757">
    <property type="entry name" value="LD-carboxypeptidase"/>
    <property type="match status" value="1"/>
</dbReference>
<dbReference type="GO" id="GO:0004180">
    <property type="term" value="F:carboxypeptidase activity"/>
    <property type="evidence" value="ECO:0007669"/>
    <property type="project" value="UniProtKB-KW"/>
</dbReference>
<reference evidence="5 6" key="1">
    <citation type="submission" date="2019-07" db="EMBL/GenBank/DDBJ databases">
        <authorList>
            <person name="Kim J."/>
        </authorList>
    </citation>
    <scope>NUCLEOTIDE SEQUENCE [LARGE SCALE GENOMIC DNA]</scope>
    <source>
        <strain evidence="5 6">JC52</strain>
    </source>
</reference>
<evidence type="ECO:0000313" key="5">
    <source>
        <dbReference type="EMBL" id="TVY11807.1"/>
    </source>
</evidence>
<dbReference type="InterPro" id="IPR040921">
    <property type="entry name" value="Peptidase_S66C"/>
</dbReference>
<dbReference type="InterPro" id="IPR040449">
    <property type="entry name" value="Peptidase_S66_N"/>
</dbReference>
<accession>A0A559KI42</accession>
<dbReference type="RefSeq" id="WP_144842389.1">
    <property type="nucleotide sequence ID" value="NZ_VNJI01000001.1"/>
</dbReference>
<dbReference type="Gene3D" id="3.40.50.10740">
    <property type="entry name" value="Class I glutamine amidotransferase-like"/>
    <property type="match status" value="1"/>
</dbReference>
<evidence type="ECO:0000256" key="1">
    <source>
        <dbReference type="ARBA" id="ARBA00010233"/>
    </source>
</evidence>
<comment type="similarity">
    <text evidence="1">Belongs to the peptidase S66 family.</text>
</comment>
<dbReference type="Pfam" id="PF17676">
    <property type="entry name" value="Peptidase_S66C"/>
    <property type="match status" value="1"/>
</dbReference>
<protein>
    <submittedName>
        <fullName evidence="5">LD-carboxypeptidase</fullName>
    </submittedName>
</protein>
<proteinExistence type="inferred from homology"/>
<keyword evidence="2" id="KW-0378">Hydrolase</keyword>
<keyword evidence="5" id="KW-0645">Protease</keyword>
<feature type="domain" description="LD-carboxypeptidase C-terminal" evidence="4">
    <location>
        <begin position="208"/>
        <end position="330"/>
    </location>
</feature>
<evidence type="ECO:0000313" key="6">
    <source>
        <dbReference type="Proteomes" id="UP000317036"/>
    </source>
</evidence>
<feature type="domain" description="LD-carboxypeptidase N-terminal" evidence="3">
    <location>
        <begin position="13"/>
        <end position="132"/>
    </location>
</feature>
<dbReference type="AlphaFoldDB" id="A0A559KI42"/>
<dbReference type="CDD" id="cd07062">
    <property type="entry name" value="Peptidase_S66_mccF_like"/>
    <property type="match status" value="1"/>
</dbReference>
<dbReference type="InterPro" id="IPR029062">
    <property type="entry name" value="Class_I_gatase-like"/>
</dbReference>
<evidence type="ECO:0000259" key="4">
    <source>
        <dbReference type="Pfam" id="PF17676"/>
    </source>
</evidence>
<dbReference type="SUPFAM" id="SSF52317">
    <property type="entry name" value="Class I glutamine amidotransferase-like"/>
    <property type="match status" value="1"/>
</dbReference>
<dbReference type="PANTHER" id="PTHR30237:SF4">
    <property type="entry name" value="LD-CARBOXYPEPTIDASE C-TERMINAL DOMAIN-CONTAINING PROTEIN"/>
    <property type="match status" value="1"/>
</dbReference>
<keyword evidence="5" id="KW-0121">Carboxypeptidase</keyword>
<dbReference type="InterPro" id="IPR003507">
    <property type="entry name" value="S66_fam"/>
</dbReference>
<sequence>MIKPKRLKPGSRIAIISPSSGLPFLFPDIYELGLRQLKELLGLEIVEMPTARMSPEELYRNPKLRADDINRCFADDSIDGIITSIGGYESVRILPYLDTELIVSHPKLIMGFSDASTFLCYLNQLGMVTFYGPSVMAGLAQMTHQPKEFVQHLQSFLFSGDFPYAYTPYPRWANGYQDWSILETLGELRDVHDNEDGWRFLQGGAIEEGYLWGGCIEVLEFFKSTDYWPDPAFWRDKILLFETSEEKPLPMQVGYMLRNYGMQGILGQVKGVMFGRAKDYTPQQKQELNKIIQDVIAFEFGADLIPVVVDVDFGHTDPKLILPLGARVQLDPFANAITLLESPFA</sequence>
<evidence type="ECO:0000256" key="2">
    <source>
        <dbReference type="ARBA" id="ARBA00022801"/>
    </source>
</evidence>
<keyword evidence="6" id="KW-1185">Reference proteome</keyword>
<dbReference type="InterPro" id="IPR027478">
    <property type="entry name" value="LdcA_N"/>
</dbReference>
<dbReference type="PANTHER" id="PTHR30237">
    <property type="entry name" value="MURAMOYLTETRAPEPTIDE CARBOXYPEPTIDASE"/>
    <property type="match status" value="1"/>
</dbReference>
<dbReference type="Pfam" id="PF02016">
    <property type="entry name" value="Peptidase_S66"/>
    <property type="match status" value="1"/>
</dbReference>
<dbReference type="InterPro" id="IPR027461">
    <property type="entry name" value="Carboxypeptidase_A_C_sf"/>
</dbReference>
<organism evidence="5 6">
    <name type="scientific">Paenibacillus cremeus</name>
    <dbReference type="NCBI Taxonomy" id="2163881"/>
    <lineage>
        <taxon>Bacteria</taxon>
        <taxon>Bacillati</taxon>
        <taxon>Bacillota</taxon>
        <taxon>Bacilli</taxon>
        <taxon>Bacillales</taxon>
        <taxon>Paenibacillaceae</taxon>
        <taxon>Paenibacillus</taxon>
    </lineage>
</organism>